<dbReference type="EMBL" id="VIEB01000611">
    <property type="protein sequence ID" value="TQD85076.1"/>
    <property type="molecule type" value="Genomic_DNA"/>
</dbReference>
<name>A0A540LF19_MALBA</name>
<organism evidence="1 2">
    <name type="scientific">Malus baccata</name>
    <name type="common">Siberian crab apple</name>
    <name type="synonym">Pyrus baccata</name>
    <dbReference type="NCBI Taxonomy" id="106549"/>
    <lineage>
        <taxon>Eukaryota</taxon>
        <taxon>Viridiplantae</taxon>
        <taxon>Streptophyta</taxon>
        <taxon>Embryophyta</taxon>
        <taxon>Tracheophyta</taxon>
        <taxon>Spermatophyta</taxon>
        <taxon>Magnoliopsida</taxon>
        <taxon>eudicotyledons</taxon>
        <taxon>Gunneridae</taxon>
        <taxon>Pentapetalae</taxon>
        <taxon>rosids</taxon>
        <taxon>fabids</taxon>
        <taxon>Rosales</taxon>
        <taxon>Rosaceae</taxon>
        <taxon>Amygdaloideae</taxon>
        <taxon>Maleae</taxon>
        <taxon>Malus</taxon>
    </lineage>
</organism>
<reference evidence="1 2" key="1">
    <citation type="journal article" date="2019" name="G3 (Bethesda)">
        <title>Sequencing of a Wild Apple (Malus baccata) Genome Unravels the Differences Between Cultivated and Wild Apple Species Regarding Disease Resistance and Cold Tolerance.</title>
        <authorList>
            <person name="Chen X."/>
        </authorList>
    </citation>
    <scope>NUCLEOTIDE SEQUENCE [LARGE SCALE GENOMIC DNA]</scope>
    <source>
        <strain evidence="2">cv. Shandingzi</strain>
        <tissue evidence="1">Leaves</tissue>
    </source>
</reference>
<accession>A0A540LF19</accession>
<keyword evidence="2" id="KW-1185">Reference proteome</keyword>
<sequence>MASCLSTGSLVAPLLPASLHPPNLTQRQRKLIEEFGKEEEGEYGKCAAAGAS</sequence>
<evidence type="ECO:0000313" key="1">
    <source>
        <dbReference type="EMBL" id="TQD85076.1"/>
    </source>
</evidence>
<comment type="caution">
    <text evidence="1">The sequence shown here is derived from an EMBL/GenBank/DDBJ whole genome shotgun (WGS) entry which is preliminary data.</text>
</comment>
<dbReference type="Proteomes" id="UP000315295">
    <property type="component" value="Unassembled WGS sequence"/>
</dbReference>
<dbReference type="AlphaFoldDB" id="A0A540LF19"/>
<gene>
    <name evidence="1" type="ORF">C1H46_029360</name>
</gene>
<proteinExistence type="predicted"/>
<protein>
    <submittedName>
        <fullName evidence="1">Uncharacterized protein</fullName>
    </submittedName>
</protein>
<evidence type="ECO:0000313" key="2">
    <source>
        <dbReference type="Proteomes" id="UP000315295"/>
    </source>
</evidence>